<dbReference type="EMBL" id="BK014883">
    <property type="protein sequence ID" value="DAD80369.1"/>
    <property type="molecule type" value="Genomic_DNA"/>
</dbReference>
<organism evidence="1">
    <name type="scientific">Siphoviridae sp. ctX581</name>
    <dbReference type="NCBI Taxonomy" id="2826365"/>
    <lineage>
        <taxon>Viruses</taxon>
        <taxon>Duplodnaviria</taxon>
        <taxon>Heunggongvirae</taxon>
        <taxon>Uroviricota</taxon>
        <taxon>Caudoviricetes</taxon>
    </lineage>
</organism>
<reference evidence="1" key="1">
    <citation type="journal article" date="2021" name="Proc. Natl. Acad. Sci. U.S.A.">
        <title>A Catalog of Tens of Thousands of Viruses from Human Metagenomes Reveals Hidden Associations with Chronic Diseases.</title>
        <authorList>
            <person name="Tisza M.J."/>
            <person name="Buck C.B."/>
        </authorList>
    </citation>
    <scope>NUCLEOTIDE SEQUENCE</scope>
    <source>
        <strain evidence="1">CtX581</strain>
    </source>
</reference>
<sequence>MCLQGKSKKHYLPNKQKNRIVQKKSVWSYFFFCCL</sequence>
<evidence type="ECO:0000313" key="1">
    <source>
        <dbReference type="EMBL" id="DAD80369.1"/>
    </source>
</evidence>
<proteinExistence type="predicted"/>
<name>A0A8S5MDF4_9CAUD</name>
<accession>A0A8S5MDF4</accession>
<protein>
    <submittedName>
        <fullName evidence="1">Uncharacterized protein</fullName>
    </submittedName>
</protein>